<keyword evidence="2" id="KW-0624">Polysaccharide degradation</keyword>
<keyword evidence="4" id="KW-0732">Signal</keyword>
<sequence length="325" mass="33274">MSQIPRLLRRLAGAAVAMTVALVAVGPPSAHAADTSAPTVPGDFGGSINCALVLTLHWSASTDDVGVVGYDVFRSVNNEAFALVRTTPATTFSESLQGIVKYQVRARDAAGNVSAFTAPAGIVPPPCPAPTDRQAPTTPGAISISVGCPAAVTLNWGASTDNVAVIGYDVYRSIGNGPFTSVATTPTTTFTEPLQGIVQYEVRARDTSANVSAFTAAVTVVPPPCPAPDTQPPTTPGTPSASGTTRSATTLTWAPSTDNFRVAGYDIYRATSGGTFAQVGTAATNSFTDTGLAPRTTYRYQVRARDGAGNVSAFSAAVAVTTRRG</sequence>
<name>A0A9W6NSM2_9ACTN</name>
<dbReference type="InterPro" id="IPR003961">
    <property type="entry name" value="FN3_dom"/>
</dbReference>
<dbReference type="PANTHER" id="PTHR46957">
    <property type="entry name" value="CYTOKINE RECEPTOR"/>
    <property type="match status" value="1"/>
</dbReference>
<feature type="compositionally biased region" description="Pro residues" evidence="3">
    <location>
        <begin position="224"/>
        <end position="236"/>
    </location>
</feature>
<dbReference type="InterPro" id="IPR050713">
    <property type="entry name" value="RTP_Phos/Ushers"/>
</dbReference>
<accession>A0A9W6NSM2</accession>
<dbReference type="Pfam" id="PF00041">
    <property type="entry name" value="fn3"/>
    <property type="match status" value="1"/>
</dbReference>
<feature type="chain" id="PRO_5040768188" description="Fibronectin type-III domain-containing protein" evidence="4">
    <location>
        <begin position="33"/>
        <end position="325"/>
    </location>
</feature>
<dbReference type="AlphaFoldDB" id="A0A9W6NSM2"/>
<evidence type="ECO:0000313" key="6">
    <source>
        <dbReference type="EMBL" id="GLL08500.1"/>
    </source>
</evidence>
<reference evidence="6" key="2">
    <citation type="submission" date="2023-01" db="EMBL/GenBank/DDBJ databases">
        <authorList>
            <person name="Sun Q."/>
            <person name="Evtushenko L."/>
        </authorList>
    </citation>
    <scope>NUCLEOTIDE SEQUENCE</scope>
    <source>
        <strain evidence="6">VKM Ac-1321</strain>
    </source>
</reference>
<evidence type="ECO:0000256" key="2">
    <source>
        <dbReference type="ARBA" id="ARBA00023326"/>
    </source>
</evidence>
<evidence type="ECO:0000256" key="4">
    <source>
        <dbReference type="SAM" id="SignalP"/>
    </source>
</evidence>
<comment type="caution">
    <text evidence="6">The sequence shown here is derived from an EMBL/GenBank/DDBJ whole genome shotgun (WGS) entry which is preliminary data.</text>
</comment>
<feature type="domain" description="Fibronectin type-III" evidence="5">
    <location>
        <begin position="235"/>
        <end position="325"/>
    </location>
</feature>
<keyword evidence="7" id="KW-1185">Reference proteome</keyword>
<dbReference type="InterPro" id="IPR036116">
    <property type="entry name" value="FN3_sf"/>
</dbReference>
<keyword evidence="2" id="KW-0119">Carbohydrate metabolism</keyword>
<feature type="compositionally biased region" description="Low complexity" evidence="3">
    <location>
        <begin position="237"/>
        <end position="247"/>
    </location>
</feature>
<keyword evidence="1" id="KW-0378">Hydrolase</keyword>
<organism evidence="6 7">
    <name type="scientific">Dactylosporangium matsuzakiense</name>
    <dbReference type="NCBI Taxonomy" id="53360"/>
    <lineage>
        <taxon>Bacteria</taxon>
        <taxon>Bacillati</taxon>
        <taxon>Actinomycetota</taxon>
        <taxon>Actinomycetes</taxon>
        <taxon>Micromonosporales</taxon>
        <taxon>Micromonosporaceae</taxon>
        <taxon>Dactylosporangium</taxon>
    </lineage>
</organism>
<proteinExistence type="predicted"/>
<dbReference type="GO" id="GO:0000272">
    <property type="term" value="P:polysaccharide catabolic process"/>
    <property type="evidence" value="ECO:0007669"/>
    <property type="project" value="UniProtKB-KW"/>
</dbReference>
<dbReference type="GO" id="GO:0016020">
    <property type="term" value="C:membrane"/>
    <property type="evidence" value="ECO:0007669"/>
    <property type="project" value="UniProtKB-SubCell"/>
</dbReference>
<dbReference type="Gene3D" id="2.60.40.10">
    <property type="entry name" value="Immunoglobulins"/>
    <property type="match status" value="3"/>
</dbReference>
<dbReference type="GO" id="GO:0016798">
    <property type="term" value="F:hydrolase activity, acting on glycosyl bonds"/>
    <property type="evidence" value="ECO:0007669"/>
    <property type="project" value="UniProtKB-KW"/>
</dbReference>
<dbReference type="SMART" id="SM00060">
    <property type="entry name" value="FN3"/>
    <property type="match status" value="3"/>
</dbReference>
<dbReference type="PROSITE" id="PS50853">
    <property type="entry name" value="FN3"/>
    <property type="match status" value="1"/>
</dbReference>
<evidence type="ECO:0000256" key="3">
    <source>
        <dbReference type="SAM" id="MobiDB-lite"/>
    </source>
</evidence>
<gene>
    <name evidence="6" type="ORF">GCM10017581_102670</name>
</gene>
<dbReference type="SUPFAM" id="SSF49265">
    <property type="entry name" value="Fibronectin type III"/>
    <property type="match status" value="1"/>
</dbReference>
<feature type="signal peptide" evidence="4">
    <location>
        <begin position="1"/>
        <end position="32"/>
    </location>
</feature>
<dbReference type="EMBL" id="BSFP01000152">
    <property type="protein sequence ID" value="GLL08500.1"/>
    <property type="molecule type" value="Genomic_DNA"/>
</dbReference>
<evidence type="ECO:0000256" key="1">
    <source>
        <dbReference type="ARBA" id="ARBA00023295"/>
    </source>
</evidence>
<dbReference type="PANTHER" id="PTHR46957:SF3">
    <property type="entry name" value="CYTOKINE RECEPTOR"/>
    <property type="match status" value="1"/>
</dbReference>
<dbReference type="Proteomes" id="UP001143480">
    <property type="component" value="Unassembled WGS sequence"/>
</dbReference>
<protein>
    <recommendedName>
        <fullName evidence="5">Fibronectin type-III domain-containing protein</fullName>
    </recommendedName>
</protein>
<evidence type="ECO:0000259" key="5">
    <source>
        <dbReference type="PROSITE" id="PS50853"/>
    </source>
</evidence>
<dbReference type="InterPro" id="IPR013783">
    <property type="entry name" value="Ig-like_fold"/>
</dbReference>
<feature type="region of interest" description="Disordered" evidence="3">
    <location>
        <begin position="224"/>
        <end position="247"/>
    </location>
</feature>
<reference evidence="6" key="1">
    <citation type="journal article" date="2014" name="Int. J. Syst. Evol. Microbiol.">
        <title>Complete genome sequence of Corynebacterium casei LMG S-19264T (=DSM 44701T), isolated from a smear-ripened cheese.</title>
        <authorList>
            <consortium name="US DOE Joint Genome Institute (JGI-PGF)"/>
            <person name="Walter F."/>
            <person name="Albersmeier A."/>
            <person name="Kalinowski J."/>
            <person name="Ruckert C."/>
        </authorList>
    </citation>
    <scope>NUCLEOTIDE SEQUENCE</scope>
    <source>
        <strain evidence="6">VKM Ac-1321</strain>
    </source>
</reference>
<evidence type="ECO:0000313" key="7">
    <source>
        <dbReference type="Proteomes" id="UP001143480"/>
    </source>
</evidence>
<keyword evidence="1" id="KW-0326">Glycosidase</keyword>
<dbReference type="CDD" id="cd00063">
    <property type="entry name" value="FN3"/>
    <property type="match status" value="1"/>
</dbReference>